<keyword evidence="4 9" id="KW-0812">Transmembrane</keyword>
<evidence type="ECO:0000256" key="5">
    <source>
        <dbReference type="ARBA" id="ARBA00022741"/>
    </source>
</evidence>
<dbReference type="GO" id="GO:0015421">
    <property type="term" value="F:ABC-type oligopeptide transporter activity"/>
    <property type="evidence" value="ECO:0007669"/>
    <property type="project" value="TreeGrafter"/>
</dbReference>
<dbReference type="SMART" id="SM00382">
    <property type="entry name" value="AAA"/>
    <property type="match status" value="1"/>
</dbReference>
<dbReference type="PROSITE" id="PS00211">
    <property type="entry name" value="ABC_TRANSPORTER_1"/>
    <property type="match status" value="1"/>
</dbReference>
<proteinExistence type="predicted"/>
<dbReference type="SUPFAM" id="SSF90123">
    <property type="entry name" value="ABC transporter transmembrane region"/>
    <property type="match status" value="1"/>
</dbReference>
<dbReference type="Gene3D" id="3.40.50.300">
    <property type="entry name" value="P-loop containing nucleotide triphosphate hydrolases"/>
    <property type="match status" value="1"/>
</dbReference>
<dbReference type="InterPro" id="IPR027417">
    <property type="entry name" value="P-loop_NTPase"/>
</dbReference>
<evidence type="ECO:0000313" key="13">
    <source>
        <dbReference type="Proteomes" id="UP000295793"/>
    </source>
</evidence>
<keyword evidence="7 9" id="KW-1133">Transmembrane helix</keyword>
<evidence type="ECO:0000256" key="3">
    <source>
        <dbReference type="ARBA" id="ARBA00022475"/>
    </source>
</evidence>
<feature type="domain" description="ABC transmembrane type-1" evidence="11">
    <location>
        <begin position="23"/>
        <end position="307"/>
    </location>
</feature>
<dbReference type="InterPro" id="IPR017871">
    <property type="entry name" value="ABC_transporter-like_CS"/>
</dbReference>
<dbReference type="InterPro" id="IPR003593">
    <property type="entry name" value="AAA+_ATPase"/>
</dbReference>
<gene>
    <name evidence="12" type="ORF">BCF53_12014</name>
</gene>
<dbReference type="EMBL" id="SLZR01000020">
    <property type="protein sequence ID" value="TCS37155.1"/>
    <property type="molecule type" value="Genomic_DNA"/>
</dbReference>
<accession>A0A4R3HY63</accession>
<dbReference type="GO" id="GO:0005524">
    <property type="term" value="F:ATP binding"/>
    <property type="evidence" value="ECO:0007669"/>
    <property type="project" value="UniProtKB-KW"/>
</dbReference>
<feature type="transmembrane region" description="Helical" evidence="9">
    <location>
        <begin position="246"/>
        <end position="269"/>
    </location>
</feature>
<feature type="transmembrane region" description="Helical" evidence="9">
    <location>
        <begin position="275"/>
        <end position="292"/>
    </location>
</feature>
<evidence type="ECO:0000256" key="9">
    <source>
        <dbReference type="SAM" id="Phobius"/>
    </source>
</evidence>
<feature type="transmembrane region" description="Helical" evidence="9">
    <location>
        <begin position="55"/>
        <end position="78"/>
    </location>
</feature>
<dbReference type="InterPro" id="IPR036640">
    <property type="entry name" value="ABC1_TM_sf"/>
</dbReference>
<evidence type="ECO:0000259" key="10">
    <source>
        <dbReference type="PROSITE" id="PS50893"/>
    </source>
</evidence>
<keyword evidence="5" id="KW-0547">Nucleotide-binding</keyword>
<dbReference type="InterPro" id="IPR003439">
    <property type="entry name" value="ABC_transporter-like_ATP-bd"/>
</dbReference>
<comment type="caution">
    <text evidence="12">The sequence shown here is derived from an EMBL/GenBank/DDBJ whole genome shotgun (WGS) entry which is preliminary data.</text>
</comment>
<dbReference type="Proteomes" id="UP000295793">
    <property type="component" value="Unassembled WGS sequence"/>
</dbReference>
<dbReference type="Pfam" id="PF00664">
    <property type="entry name" value="ABC_membrane"/>
    <property type="match status" value="1"/>
</dbReference>
<evidence type="ECO:0000256" key="1">
    <source>
        <dbReference type="ARBA" id="ARBA00004651"/>
    </source>
</evidence>
<feature type="domain" description="ABC transporter" evidence="10">
    <location>
        <begin position="339"/>
        <end position="546"/>
    </location>
</feature>
<dbReference type="InterPro" id="IPR039421">
    <property type="entry name" value="Type_1_exporter"/>
</dbReference>
<dbReference type="SUPFAM" id="SSF52540">
    <property type="entry name" value="P-loop containing nucleoside triphosphate hydrolases"/>
    <property type="match status" value="1"/>
</dbReference>
<dbReference type="GO" id="GO:0005886">
    <property type="term" value="C:plasma membrane"/>
    <property type="evidence" value="ECO:0007669"/>
    <property type="project" value="UniProtKB-SubCell"/>
</dbReference>
<dbReference type="GO" id="GO:0016887">
    <property type="term" value="F:ATP hydrolysis activity"/>
    <property type="evidence" value="ECO:0007669"/>
    <property type="project" value="InterPro"/>
</dbReference>
<feature type="transmembrane region" description="Helical" evidence="9">
    <location>
        <begin position="20"/>
        <end position="43"/>
    </location>
</feature>
<sequence length="546" mass="60469">MNSKPKSFSYLFSYLSQYRISLVLTIFLMLIESGVSLVIPWFAGQFAKAVFAQELLFGLTTAQVFIVWVALFSVQAVLRYLSVFRLNLIGSKILTNLSCRLYEHIQMLPMGYFIDRKKGAILSLLSNDIAIISHFLSGILTSLVPSALILIGAAFMMVSIHSVTGLVILALIPLFYVVLKLLGKGLAPISQELVAKQAGQLAISSENISQIKLIKTFNREDHELHKFKAKADELYRLRKKQLHLQALLSPFIQLMVSCGVLAVILITVVNYQAGALGMSDIISLLMYGFLFVRPISNLAHLYGQVQQAKGASHRILETLNTLPEPVDEGTKSVTITGSITLKDVTFSYTPGQAVIRGLSFDIRPGQIVVLRGPNGRGKSTILHLLMRFIEPQQGTIFMDGYNIHEINLRALRQQIGLVSQEVSLYEGTINDNIAFGYPQATSAEIEKAARKAGAHRFIEQLDKGYMTPVGEEGVKLSGGQRQKIALARALMSKPKIMLLDEPTSMFDMASSIRFKDQFASILKDMTVIIASHDDELVKLADQVLEF</sequence>
<comment type="subcellular location">
    <subcellularLocation>
        <location evidence="1">Cell membrane</location>
        <topology evidence="1">Multi-pass membrane protein</topology>
    </subcellularLocation>
</comment>
<feature type="transmembrane region" description="Helical" evidence="9">
    <location>
        <begin position="146"/>
        <end position="179"/>
    </location>
</feature>
<keyword evidence="3" id="KW-1003">Cell membrane</keyword>
<evidence type="ECO:0000313" key="12">
    <source>
        <dbReference type="EMBL" id="TCS37155.1"/>
    </source>
</evidence>
<reference evidence="12 13" key="1">
    <citation type="submission" date="2019-03" db="EMBL/GenBank/DDBJ databases">
        <title>Genomic Encyclopedia of Archaeal and Bacterial Type Strains, Phase II (KMG-II): from individual species to whole genera.</title>
        <authorList>
            <person name="Goeker M."/>
        </authorList>
    </citation>
    <scope>NUCLEOTIDE SEQUENCE [LARGE SCALE GENOMIC DNA]</scope>
    <source>
        <strain evidence="12 13">DSM 15388</strain>
    </source>
</reference>
<keyword evidence="8 9" id="KW-0472">Membrane</keyword>
<dbReference type="PROSITE" id="PS50893">
    <property type="entry name" value="ABC_TRANSPORTER_2"/>
    <property type="match status" value="1"/>
</dbReference>
<dbReference type="Pfam" id="PF00005">
    <property type="entry name" value="ABC_tran"/>
    <property type="match status" value="1"/>
</dbReference>
<dbReference type="PANTHER" id="PTHR43394">
    <property type="entry name" value="ATP-DEPENDENT PERMEASE MDL1, MITOCHONDRIAL"/>
    <property type="match status" value="1"/>
</dbReference>
<evidence type="ECO:0000256" key="8">
    <source>
        <dbReference type="ARBA" id="ARBA00023136"/>
    </source>
</evidence>
<keyword evidence="6 12" id="KW-0067">ATP-binding</keyword>
<evidence type="ECO:0000256" key="2">
    <source>
        <dbReference type="ARBA" id="ARBA00022448"/>
    </source>
</evidence>
<dbReference type="FunFam" id="3.40.50.300:FF:000299">
    <property type="entry name" value="ABC transporter ATP-binding protein/permease"/>
    <property type="match status" value="1"/>
</dbReference>
<dbReference type="AlphaFoldDB" id="A0A4R3HY63"/>
<evidence type="ECO:0000256" key="6">
    <source>
        <dbReference type="ARBA" id="ARBA00022840"/>
    </source>
</evidence>
<evidence type="ECO:0000259" key="11">
    <source>
        <dbReference type="PROSITE" id="PS50929"/>
    </source>
</evidence>
<evidence type="ECO:0000256" key="7">
    <source>
        <dbReference type="ARBA" id="ARBA00022989"/>
    </source>
</evidence>
<dbReference type="PROSITE" id="PS50929">
    <property type="entry name" value="ABC_TM1F"/>
    <property type="match status" value="1"/>
</dbReference>
<dbReference type="PANTHER" id="PTHR43394:SF1">
    <property type="entry name" value="ATP-BINDING CASSETTE SUB-FAMILY B MEMBER 10, MITOCHONDRIAL"/>
    <property type="match status" value="1"/>
</dbReference>
<organism evidence="12 13">
    <name type="scientific">Reinekea marinisedimentorum</name>
    <dbReference type="NCBI Taxonomy" id="230495"/>
    <lineage>
        <taxon>Bacteria</taxon>
        <taxon>Pseudomonadati</taxon>
        <taxon>Pseudomonadota</taxon>
        <taxon>Gammaproteobacteria</taxon>
        <taxon>Oceanospirillales</taxon>
        <taxon>Saccharospirillaceae</taxon>
        <taxon>Reinekea</taxon>
    </lineage>
</organism>
<evidence type="ECO:0000256" key="4">
    <source>
        <dbReference type="ARBA" id="ARBA00022692"/>
    </source>
</evidence>
<keyword evidence="13" id="KW-1185">Reference proteome</keyword>
<dbReference type="InterPro" id="IPR011527">
    <property type="entry name" value="ABC1_TM_dom"/>
</dbReference>
<dbReference type="Gene3D" id="1.20.1560.10">
    <property type="entry name" value="ABC transporter type 1, transmembrane domain"/>
    <property type="match status" value="1"/>
</dbReference>
<protein>
    <submittedName>
        <fullName evidence="12">ATP-binding cassette, subfamily B, MsbA</fullName>
    </submittedName>
</protein>
<keyword evidence="2" id="KW-0813">Transport</keyword>
<name>A0A4R3HY63_9GAMM</name>